<dbReference type="SUPFAM" id="SSF56112">
    <property type="entry name" value="Protein kinase-like (PK-like)"/>
    <property type="match status" value="1"/>
</dbReference>
<evidence type="ECO:0000313" key="3">
    <source>
        <dbReference type="Proteomes" id="UP000615446"/>
    </source>
</evidence>
<proteinExistence type="predicted"/>
<keyword evidence="2" id="KW-0808">Transferase</keyword>
<reference evidence="2" key="1">
    <citation type="submission" date="2019-10" db="EMBL/GenBank/DDBJ databases">
        <title>Conservation and host-specific expression of non-tandemly repeated heterogenous ribosome RNA gene in arbuscular mycorrhizal fungi.</title>
        <authorList>
            <person name="Maeda T."/>
            <person name="Kobayashi Y."/>
            <person name="Nakagawa T."/>
            <person name="Ezawa T."/>
            <person name="Yamaguchi K."/>
            <person name="Bino T."/>
            <person name="Nishimoto Y."/>
            <person name="Shigenobu S."/>
            <person name="Kawaguchi M."/>
        </authorList>
    </citation>
    <scope>NUCLEOTIDE SEQUENCE</scope>
    <source>
        <strain evidence="2">HR1</strain>
    </source>
</reference>
<keyword evidence="2" id="KW-0418">Kinase</keyword>
<protein>
    <submittedName>
        <fullName evidence="2">Kinase-like domain-containing protein</fullName>
    </submittedName>
</protein>
<accession>A0A8H3M5T1</accession>
<dbReference type="Gene3D" id="1.10.510.10">
    <property type="entry name" value="Transferase(Phosphotransferase) domain 1"/>
    <property type="match status" value="1"/>
</dbReference>
<evidence type="ECO:0000259" key="1">
    <source>
        <dbReference type="PROSITE" id="PS50011"/>
    </source>
</evidence>
<dbReference type="InterPro" id="IPR001245">
    <property type="entry name" value="Ser-Thr/Tyr_kinase_cat_dom"/>
</dbReference>
<organism evidence="2 3">
    <name type="scientific">Rhizophagus clarus</name>
    <dbReference type="NCBI Taxonomy" id="94130"/>
    <lineage>
        <taxon>Eukaryota</taxon>
        <taxon>Fungi</taxon>
        <taxon>Fungi incertae sedis</taxon>
        <taxon>Mucoromycota</taxon>
        <taxon>Glomeromycotina</taxon>
        <taxon>Glomeromycetes</taxon>
        <taxon>Glomerales</taxon>
        <taxon>Glomeraceae</taxon>
        <taxon>Rhizophagus</taxon>
    </lineage>
</organism>
<dbReference type="OrthoDB" id="2396279at2759"/>
<dbReference type="AlphaFoldDB" id="A0A8H3M5T1"/>
<dbReference type="EMBL" id="BLAL01000257">
    <property type="protein sequence ID" value="GES97124.1"/>
    <property type="molecule type" value="Genomic_DNA"/>
</dbReference>
<gene>
    <name evidence="2" type="ORF">RCL2_002371000</name>
</gene>
<sequence>MWEFTSGIPPFHNIAHDHQLIYDICKGERPKINKNTPQCYIDLMTKCWDSNPSNRPTITELEYKISEWIKCINEYYRINSDGNYRRNVPNIDNKFRSDMSEFVTVNDDTVQESTNISIVQFHPQAYFTSRKLTEILFKDDSDHLEYMI</sequence>
<feature type="domain" description="Protein kinase" evidence="1">
    <location>
        <begin position="1"/>
        <end position="69"/>
    </location>
</feature>
<dbReference type="Pfam" id="PF07714">
    <property type="entry name" value="PK_Tyr_Ser-Thr"/>
    <property type="match status" value="1"/>
</dbReference>
<evidence type="ECO:0000313" key="2">
    <source>
        <dbReference type="EMBL" id="GES97124.1"/>
    </source>
</evidence>
<dbReference type="InterPro" id="IPR000719">
    <property type="entry name" value="Prot_kinase_dom"/>
</dbReference>
<dbReference type="InterPro" id="IPR011009">
    <property type="entry name" value="Kinase-like_dom_sf"/>
</dbReference>
<comment type="caution">
    <text evidence="2">The sequence shown here is derived from an EMBL/GenBank/DDBJ whole genome shotgun (WGS) entry which is preliminary data.</text>
</comment>
<name>A0A8H3M5T1_9GLOM</name>
<dbReference type="GO" id="GO:0004672">
    <property type="term" value="F:protein kinase activity"/>
    <property type="evidence" value="ECO:0007669"/>
    <property type="project" value="InterPro"/>
</dbReference>
<dbReference type="GO" id="GO:0005524">
    <property type="term" value="F:ATP binding"/>
    <property type="evidence" value="ECO:0007669"/>
    <property type="project" value="InterPro"/>
</dbReference>
<dbReference type="Proteomes" id="UP000615446">
    <property type="component" value="Unassembled WGS sequence"/>
</dbReference>
<dbReference type="PROSITE" id="PS50011">
    <property type="entry name" value="PROTEIN_KINASE_DOM"/>
    <property type="match status" value="1"/>
</dbReference>